<protein>
    <submittedName>
        <fullName evidence="1">Uncharacterized protein</fullName>
    </submittedName>
</protein>
<accession>U2KYG5</accession>
<dbReference type="AlphaFoldDB" id="U2KYG5"/>
<keyword evidence="2" id="KW-1185">Reference proteome</keyword>
<evidence type="ECO:0000313" key="2">
    <source>
        <dbReference type="Proteomes" id="UP000016662"/>
    </source>
</evidence>
<dbReference type="EMBL" id="AWVF01000045">
    <property type="protein sequence ID" value="ERJ97135.1"/>
    <property type="molecule type" value="Genomic_DNA"/>
</dbReference>
<dbReference type="STRING" id="411473.RUMCAL_00479"/>
<gene>
    <name evidence="1" type="ORF">RUMCAL_00479</name>
</gene>
<comment type="caution">
    <text evidence="1">The sequence shown here is derived from an EMBL/GenBank/DDBJ whole genome shotgun (WGS) entry which is preliminary data.</text>
</comment>
<evidence type="ECO:0000313" key="1">
    <source>
        <dbReference type="EMBL" id="ERJ97135.1"/>
    </source>
</evidence>
<name>U2KYG5_9FIRM</name>
<dbReference type="HOGENOM" id="CLU_2635882_0_0_9"/>
<reference evidence="1 2" key="1">
    <citation type="submission" date="2013-07" db="EMBL/GenBank/DDBJ databases">
        <authorList>
            <person name="Weinstock G."/>
            <person name="Sodergren E."/>
            <person name="Wylie T."/>
            <person name="Fulton L."/>
            <person name="Fulton R."/>
            <person name="Fronick C."/>
            <person name="O'Laughlin M."/>
            <person name="Godfrey J."/>
            <person name="Miner T."/>
            <person name="Herter B."/>
            <person name="Appelbaum E."/>
            <person name="Cordes M."/>
            <person name="Lek S."/>
            <person name="Wollam A."/>
            <person name="Pepin K.H."/>
            <person name="Palsikar V.B."/>
            <person name="Mitreva M."/>
            <person name="Wilson R.K."/>
        </authorList>
    </citation>
    <scope>NUCLEOTIDE SEQUENCE [LARGE SCALE GENOMIC DNA]</scope>
    <source>
        <strain evidence="1 2">ATCC 27760</strain>
    </source>
</reference>
<organism evidence="1 2">
    <name type="scientific">Ruminococcus callidus ATCC 27760</name>
    <dbReference type="NCBI Taxonomy" id="411473"/>
    <lineage>
        <taxon>Bacteria</taxon>
        <taxon>Bacillati</taxon>
        <taxon>Bacillota</taxon>
        <taxon>Clostridia</taxon>
        <taxon>Eubacteriales</taxon>
        <taxon>Oscillospiraceae</taxon>
        <taxon>Ruminococcus</taxon>
    </lineage>
</organism>
<dbReference type="PATRIC" id="fig|411473.3.peg.362"/>
<sequence length="77" mass="9763">MDSFEYFFYDQNTFRKIQLFAKTDCKIKYRLIFKKQPKKKSAHFRHSVLRKSCKFYVKWQNRLEFFRKTMYNKKNTL</sequence>
<dbReference type="Proteomes" id="UP000016662">
    <property type="component" value="Unassembled WGS sequence"/>
</dbReference>
<proteinExistence type="predicted"/>